<dbReference type="Proteomes" id="UP000215590">
    <property type="component" value="Unassembled WGS sequence"/>
</dbReference>
<dbReference type="AlphaFoldDB" id="A0A256FBK8"/>
<gene>
    <name evidence="1" type="ORF">CEV31_3623</name>
</gene>
<dbReference type="EMBL" id="NNRJ01000057">
    <property type="protein sequence ID" value="OYR12224.1"/>
    <property type="molecule type" value="Genomic_DNA"/>
</dbReference>
<proteinExistence type="predicted"/>
<reference evidence="1 2" key="1">
    <citation type="submission" date="2017-07" db="EMBL/GenBank/DDBJ databases">
        <title>Phylogenetic study on the rhizospheric bacterium Ochrobactrum sp. A44.</title>
        <authorList>
            <person name="Krzyzanowska D.M."/>
            <person name="Ossowicki A."/>
            <person name="Rajewska M."/>
            <person name="Maciag T."/>
            <person name="Kaczynski Z."/>
            <person name="Czerwicka M."/>
            <person name="Jafra S."/>
        </authorList>
    </citation>
    <scope>NUCLEOTIDE SEQUENCE [LARGE SCALE GENOMIC DNA]</scope>
    <source>
        <strain evidence="1 2">DSM 7216</strain>
    </source>
</reference>
<evidence type="ECO:0000313" key="1">
    <source>
        <dbReference type="EMBL" id="OYR12224.1"/>
    </source>
</evidence>
<protein>
    <submittedName>
        <fullName evidence="1">Uncharacterized protein</fullName>
    </submittedName>
</protein>
<comment type="caution">
    <text evidence="1">The sequence shown here is derived from an EMBL/GenBank/DDBJ whole genome shotgun (WGS) entry which is preliminary data.</text>
</comment>
<name>A0A256FBK8_9HYPH</name>
<sequence length="42" mass="4703">MAETEKSRLTYNGQLMLAVDHFFRPASATFALKHGYDCAPVD</sequence>
<evidence type="ECO:0000313" key="2">
    <source>
        <dbReference type="Proteomes" id="UP000215590"/>
    </source>
</evidence>
<organism evidence="1 2">
    <name type="scientific">Brucella thiophenivorans</name>
    <dbReference type="NCBI Taxonomy" id="571255"/>
    <lineage>
        <taxon>Bacteria</taxon>
        <taxon>Pseudomonadati</taxon>
        <taxon>Pseudomonadota</taxon>
        <taxon>Alphaproteobacteria</taxon>
        <taxon>Hyphomicrobiales</taxon>
        <taxon>Brucellaceae</taxon>
        <taxon>Brucella/Ochrobactrum group</taxon>
        <taxon>Brucella</taxon>
    </lineage>
</organism>
<accession>A0A256FBK8</accession>
<keyword evidence="2" id="KW-1185">Reference proteome</keyword>